<sequence>MSSTCKFLHPYSAPVNSVETAIFTLPETQVSTESSIWCEINPSGNFDADSSPIDFVISGSTEYYIDSSEIYIYLKCQLVNQDGTLVKKDEILYPEQSFGNTFFKNVETYINDQAVSIGPTHYAIQSYIGNLLNFSHGSKKGVLSSGGYYTDEQAHSDKFSKSTDKIWDVFSKVNVSLCNQPKLIPNNCEVKFKFQRAPPGYYLRTSSDTIANKSPYAKILETYLMVRKVKLTTKTFLDNEKALLANSAFYPLDRVDTKFFSISQGVSNHNIDHLSLGQEPKRILVAFQLNKILNGDYKSDSFDFTNFDIRNLSLFLNGNLYQRAYETKFSTNTDSIPLISRAYMSLILNTTGIDPVGNDINIDDFNKSTTLFCFDLTSSHDDCFTLINPVNNGEVGLKIQFGTPTPAVVSAIVILQYSSMLEIDGTRSILVK</sequence>
<protein>
    <submittedName>
        <fullName evidence="2">Uncharacterized protein</fullName>
    </submittedName>
</protein>
<dbReference type="EMBL" id="CAJOBF010002815">
    <property type="protein sequence ID" value="CAF4057587.1"/>
    <property type="molecule type" value="Genomic_DNA"/>
</dbReference>
<reference evidence="2" key="1">
    <citation type="submission" date="2021-02" db="EMBL/GenBank/DDBJ databases">
        <authorList>
            <person name="Nowell W R."/>
        </authorList>
    </citation>
    <scope>NUCLEOTIDE SEQUENCE</scope>
</reference>
<dbReference type="AlphaFoldDB" id="A0A819S4Y0"/>
<comment type="caution">
    <text evidence="2">The sequence shown here is derived from an EMBL/GenBank/DDBJ whole genome shotgun (WGS) entry which is preliminary data.</text>
</comment>
<evidence type="ECO:0000313" key="1">
    <source>
        <dbReference type="EMBL" id="CAF2171646.1"/>
    </source>
</evidence>
<accession>A0A819S4Y0</accession>
<evidence type="ECO:0000313" key="3">
    <source>
        <dbReference type="Proteomes" id="UP000663842"/>
    </source>
</evidence>
<dbReference type="Proteomes" id="UP000663842">
    <property type="component" value="Unassembled WGS sequence"/>
</dbReference>
<organism evidence="2 3">
    <name type="scientific">Rotaria magnacalcarata</name>
    <dbReference type="NCBI Taxonomy" id="392030"/>
    <lineage>
        <taxon>Eukaryota</taxon>
        <taxon>Metazoa</taxon>
        <taxon>Spiralia</taxon>
        <taxon>Gnathifera</taxon>
        <taxon>Rotifera</taxon>
        <taxon>Eurotatoria</taxon>
        <taxon>Bdelloidea</taxon>
        <taxon>Philodinida</taxon>
        <taxon>Philodinidae</taxon>
        <taxon>Rotaria</taxon>
    </lineage>
</organism>
<name>A0A819S4Y0_9BILA</name>
<dbReference type="Proteomes" id="UP000663887">
    <property type="component" value="Unassembled WGS sequence"/>
</dbReference>
<proteinExistence type="predicted"/>
<dbReference type="EMBL" id="CAJNRG010015551">
    <property type="protein sequence ID" value="CAF2171646.1"/>
    <property type="molecule type" value="Genomic_DNA"/>
</dbReference>
<gene>
    <name evidence="2" type="ORF">UXM345_LOCUS19627</name>
    <name evidence="1" type="ORF">XDN619_LOCUS31232</name>
</gene>
<evidence type="ECO:0000313" key="2">
    <source>
        <dbReference type="EMBL" id="CAF4057587.1"/>
    </source>
</evidence>